<dbReference type="SUPFAM" id="SSF52440">
    <property type="entry name" value="PreATP-grasp domain"/>
    <property type="match status" value="1"/>
</dbReference>
<evidence type="ECO:0000313" key="3">
    <source>
        <dbReference type="Proteomes" id="UP000718630"/>
    </source>
</evidence>
<dbReference type="Proteomes" id="UP000718630">
    <property type="component" value="Unassembled WGS sequence"/>
</dbReference>
<dbReference type="PANTHER" id="PTHR43472:SF1">
    <property type="entry name" value="PHOSPHORIBOSYLAMINE--GLYCINE LIGASE, CHLOROPLASTIC"/>
    <property type="match status" value="1"/>
</dbReference>
<dbReference type="EMBL" id="JABZFZ010000193">
    <property type="protein sequence ID" value="MBF0940103.1"/>
    <property type="molecule type" value="Genomic_DNA"/>
</dbReference>
<organism evidence="2 3">
    <name type="scientific">Schaalia georgiae</name>
    <dbReference type="NCBI Taxonomy" id="52768"/>
    <lineage>
        <taxon>Bacteria</taxon>
        <taxon>Bacillati</taxon>
        <taxon>Actinomycetota</taxon>
        <taxon>Actinomycetes</taxon>
        <taxon>Actinomycetales</taxon>
        <taxon>Actinomycetaceae</taxon>
        <taxon>Schaalia</taxon>
    </lineage>
</organism>
<dbReference type="AlphaFoldDB" id="A0A929N0S4"/>
<reference evidence="2" key="1">
    <citation type="submission" date="2020-04" db="EMBL/GenBank/DDBJ databases">
        <title>Deep metagenomics examines the oral microbiome during advanced dental caries in children, revealing novel taxa and co-occurrences with host molecules.</title>
        <authorList>
            <person name="Baker J.L."/>
            <person name="Morton J.T."/>
            <person name="Dinis M."/>
            <person name="Alvarez R."/>
            <person name="Tran N.C."/>
            <person name="Knight R."/>
            <person name="Edlund A."/>
        </authorList>
    </citation>
    <scope>NUCLEOTIDE SEQUENCE</scope>
    <source>
        <strain evidence="2">JCVI_32_bin.64</strain>
    </source>
</reference>
<dbReference type="InterPro" id="IPR016185">
    <property type="entry name" value="PreATP-grasp_dom_sf"/>
</dbReference>
<dbReference type="Pfam" id="PF02844">
    <property type="entry name" value="GARS_N"/>
    <property type="match status" value="1"/>
</dbReference>
<evidence type="ECO:0000313" key="2">
    <source>
        <dbReference type="EMBL" id="MBF0940103.1"/>
    </source>
</evidence>
<dbReference type="GO" id="GO:0004637">
    <property type="term" value="F:phosphoribosylamine-glycine ligase activity"/>
    <property type="evidence" value="ECO:0007669"/>
    <property type="project" value="InterPro"/>
</dbReference>
<dbReference type="PANTHER" id="PTHR43472">
    <property type="entry name" value="PHOSPHORIBOSYLAMINE--GLYCINE LIGASE"/>
    <property type="match status" value="1"/>
</dbReference>
<dbReference type="GO" id="GO:0009113">
    <property type="term" value="P:purine nucleobase biosynthetic process"/>
    <property type="evidence" value="ECO:0007669"/>
    <property type="project" value="InterPro"/>
</dbReference>
<accession>A0A929N0S4</accession>
<name>A0A929N0S4_9ACTO</name>
<dbReference type="InterPro" id="IPR000115">
    <property type="entry name" value="PRibGlycinamide_synth"/>
</dbReference>
<sequence>MKVLLVGNGGREHAIARALVRTSTTDHPVELVVQAGNPGLEQLGDSRTLDPLDPDDVLRRALGEQVDLVVVGPEAPLVAGVADAVLERGIPVFGPTRAAARLEASKSFAKQVMGAAGVATAASRTCRTIDEAGAALDAMGS</sequence>
<proteinExistence type="predicted"/>
<feature type="domain" description="Phosphoribosylglycinamide synthetase N-terminal" evidence="1">
    <location>
        <begin position="1"/>
        <end position="103"/>
    </location>
</feature>
<gene>
    <name evidence="2" type="ORF">HXK03_04420</name>
</gene>
<evidence type="ECO:0000259" key="1">
    <source>
        <dbReference type="Pfam" id="PF02844"/>
    </source>
</evidence>
<comment type="caution">
    <text evidence="2">The sequence shown here is derived from an EMBL/GenBank/DDBJ whole genome shotgun (WGS) entry which is preliminary data.</text>
</comment>
<dbReference type="InterPro" id="IPR020562">
    <property type="entry name" value="PRibGlycinamide_synth_N"/>
</dbReference>
<feature type="non-terminal residue" evidence="2">
    <location>
        <position position="141"/>
    </location>
</feature>
<keyword evidence="2" id="KW-0436">Ligase</keyword>
<dbReference type="Gene3D" id="3.40.50.20">
    <property type="match status" value="1"/>
</dbReference>
<protein>
    <submittedName>
        <fullName evidence="2">Phosphoribosylamine--glycine ligase</fullName>
    </submittedName>
</protein>